<proteinExistence type="predicted"/>
<dbReference type="Proteomes" id="UP001375370">
    <property type="component" value="Chromosome"/>
</dbReference>
<evidence type="ECO:0000313" key="4">
    <source>
        <dbReference type="EMBL" id="WWX24936.1"/>
    </source>
</evidence>
<keyword evidence="2" id="KW-0012">Acyltransferase</keyword>
<dbReference type="InterPro" id="IPR000182">
    <property type="entry name" value="GNAT_dom"/>
</dbReference>
<name>A0ABZ2J2A8_9CHLR</name>
<accession>A0ABZ2J2A8</accession>
<keyword evidence="1" id="KW-0808">Transferase</keyword>
<dbReference type="Pfam" id="PF00583">
    <property type="entry name" value="Acetyltransf_1"/>
    <property type="match status" value="1"/>
</dbReference>
<organism evidence="4 5">
    <name type="scientific">Candidatus Dehalogenimonas loeffleri</name>
    <dbReference type="NCBI Taxonomy" id="3127115"/>
    <lineage>
        <taxon>Bacteria</taxon>
        <taxon>Bacillati</taxon>
        <taxon>Chloroflexota</taxon>
        <taxon>Dehalococcoidia</taxon>
        <taxon>Dehalococcoidales</taxon>
        <taxon>Dehalococcoidaceae</taxon>
        <taxon>Dehalogenimonas</taxon>
    </lineage>
</organism>
<dbReference type="RefSeq" id="WP_338737065.1">
    <property type="nucleotide sequence ID" value="NZ_CP146612.1"/>
</dbReference>
<dbReference type="InterPro" id="IPR050680">
    <property type="entry name" value="YpeA/RimI_acetyltransf"/>
</dbReference>
<dbReference type="PROSITE" id="PS51186">
    <property type="entry name" value="GNAT"/>
    <property type="match status" value="1"/>
</dbReference>
<evidence type="ECO:0000259" key="3">
    <source>
        <dbReference type="PROSITE" id="PS51186"/>
    </source>
</evidence>
<evidence type="ECO:0000256" key="1">
    <source>
        <dbReference type="ARBA" id="ARBA00022679"/>
    </source>
</evidence>
<dbReference type="SUPFAM" id="SSF55729">
    <property type="entry name" value="Acyl-CoA N-acyltransferases (Nat)"/>
    <property type="match status" value="1"/>
</dbReference>
<evidence type="ECO:0000256" key="2">
    <source>
        <dbReference type="ARBA" id="ARBA00023315"/>
    </source>
</evidence>
<feature type="domain" description="N-acetyltransferase" evidence="3">
    <location>
        <begin position="6"/>
        <end position="155"/>
    </location>
</feature>
<dbReference type="EMBL" id="CP146612">
    <property type="protein sequence ID" value="WWX24936.1"/>
    <property type="molecule type" value="Genomic_DNA"/>
</dbReference>
<dbReference type="PANTHER" id="PTHR43420">
    <property type="entry name" value="ACETYLTRANSFERASE"/>
    <property type="match status" value="1"/>
</dbReference>
<keyword evidence="5" id="KW-1185">Reference proteome</keyword>
<protein>
    <submittedName>
        <fullName evidence="4">GNAT family N-acetyltransferase</fullName>
    </submittedName>
</protein>
<dbReference type="InterPro" id="IPR016181">
    <property type="entry name" value="Acyl_CoA_acyltransferase"/>
</dbReference>
<evidence type="ECO:0000313" key="5">
    <source>
        <dbReference type="Proteomes" id="UP001375370"/>
    </source>
</evidence>
<dbReference type="CDD" id="cd04301">
    <property type="entry name" value="NAT_SF"/>
    <property type="match status" value="1"/>
</dbReference>
<gene>
    <name evidence="4" type="ORF">V8247_06660</name>
</gene>
<sequence length="155" mass="17978">MNKNQPFIRRAGADDIPIIAGYNLALALETENRHLNRDTVTDGVTYFMGHPNFGFYIIAEIDGRPAAQTMITYEWSDWRNGVIWWIQSVYVAPEYRRRGLYRSLYQYIKTAAQADGGVPEIRLYVDQHNKPAQRTYQALGMQRSHYLLYEAEILG</sequence>
<dbReference type="Gene3D" id="3.40.630.30">
    <property type="match status" value="1"/>
</dbReference>
<reference evidence="4 5" key="1">
    <citation type="submission" date="2024-03" db="EMBL/GenBank/DDBJ databases">
        <title>A Dehalogenimonas Isolated from Estuarine Sediments Dihaloeliminates Chlorinated Alkanes.</title>
        <authorList>
            <person name="Yang Y."/>
            <person name="Wang H."/>
        </authorList>
    </citation>
    <scope>NUCLEOTIDE SEQUENCE [LARGE SCALE GENOMIC DNA]</scope>
    <source>
        <strain evidence="4 5">W</strain>
    </source>
</reference>
<dbReference type="PANTHER" id="PTHR43420:SF44">
    <property type="entry name" value="ACETYLTRANSFERASE YPEA"/>
    <property type="match status" value="1"/>
</dbReference>